<organism evidence="2 3">
    <name type="scientific">Prunus persica</name>
    <name type="common">Peach</name>
    <name type="synonym">Amygdalus persica</name>
    <dbReference type="NCBI Taxonomy" id="3760"/>
    <lineage>
        <taxon>Eukaryota</taxon>
        <taxon>Viridiplantae</taxon>
        <taxon>Streptophyta</taxon>
        <taxon>Embryophyta</taxon>
        <taxon>Tracheophyta</taxon>
        <taxon>Spermatophyta</taxon>
        <taxon>Magnoliopsida</taxon>
        <taxon>eudicotyledons</taxon>
        <taxon>Gunneridae</taxon>
        <taxon>Pentapetalae</taxon>
        <taxon>rosids</taxon>
        <taxon>fabids</taxon>
        <taxon>Rosales</taxon>
        <taxon>Rosaceae</taxon>
        <taxon>Amygdaloideae</taxon>
        <taxon>Amygdaleae</taxon>
        <taxon>Prunus</taxon>
    </lineage>
</organism>
<feature type="compositionally biased region" description="Basic and acidic residues" evidence="1">
    <location>
        <begin position="1"/>
        <end position="26"/>
    </location>
</feature>
<reference evidence="2 3" key="1">
    <citation type="journal article" date="2013" name="Nat. Genet.">
        <title>The high-quality draft genome of peach (Prunus persica) identifies unique patterns of genetic diversity, domestication and genome evolution.</title>
        <authorList>
            <consortium name="International Peach Genome Initiative"/>
            <person name="Verde I."/>
            <person name="Abbott A.G."/>
            <person name="Scalabrin S."/>
            <person name="Jung S."/>
            <person name="Shu S."/>
            <person name="Marroni F."/>
            <person name="Zhebentyayeva T."/>
            <person name="Dettori M.T."/>
            <person name="Grimwood J."/>
            <person name="Cattonaro F."/>
            <person name="Zuccolo A."/>
            <person name="Rossini L."/>
            <person name="Jenkins J."/>
            <person name="Vendramin E."/>
            <person name="Meisel L.A."/>
            <person name="Decroocq V."/>
            <person name="Sosinski B."/>
            <person name="Prochnik S."/>
            <person name="Mitros T."/>
            <person name="Policriti A."/>
            <person name="Cipriani G."/>
            <person name="Dondini L."/>
            <person name="Ficklin S."/>
            <person name="Goodstein D.M."/>
            <person name="Xuan P."/>
            <person name="Del Fabbro C."/>
            <person name="Aramini V."/>
            <person name="Copetti D."/>
            <person name="Gonzalez S."/>
            <person name="Horner D.S."/>
            <person name="Falchi R."/>
            <person name="Lucas S."/>
            <person name="Mica E."/>
            <person name="Maldonado J."/>
            <person name="Lazzari B."/>
            <person name="Bielenberg D."/>
            <person name="Pirona R."/>
            <person name="Miculan M."/>
            <person name="Barakat A."/>
            <person name="Testolin R."/>
            <person name="Stella A."/>
            <person name="Tartarini S."/>
            <person name="Tonutti P."/>
            <person name="Arus P."/>
            <person name="Orellana A."/>
            <person name="Wells C."/>
            <person name="Main D."/>
            <person name="Vizzotto G."/>
            <person name="Silva H."/>
            <person name="Salamini F."/>
            <person name="Schmutz J."/>
            <person name="Morgante M."/>
            <person name="Rokhsar D.S."/>
        </authorList>
    </citation>
    <scope>NUCLEOTIDE SEQUENCE [LARGE SCALE GENOMIC DNA]</scope>
    <source>
        <strain evidence="3">cv. Nemared</strain>
    </source>
</reference>
<dbReference type="Gramene" id="ONH94084">
    <property type="protein sequence ID" value="ONH94084"/>
    <property type="gene ID" value="PRUPE_8G269400"/>
</dbReference>
<keyword evidence="3" id="KW-1185">Reference proteome</keyword>
<dbReference type="HOGENOM" id="CLU_2642714_0_0_1"/>
<evidence type="ECO:0000313" key="2">
    <source>
        <dbReference type="EMBL" id="ONH94084.1"/>
    </source>
</evidence>
<evidence type="ECO:0000313" key="3">
    <source>
        <dbReference type="Proteomes" id="UP000006882"/>
    </source>
</evidence>
<sequence>MSSENEKPNCEVLERENGRTSTRDDISSFGKALASRAIYGSSSSSSNRRTGSSREARTQPSRLSKVSLADDPKINSQ</sequence>
<name>M5W382_PRUPE</name>
<feature type="region of interest" description="Disordered" evidence="1">
    <location>
        <begin position="1"/>
        <end position="77"/>
    </location>
</feature>
<dbReference type="EMBL" id="CM007658">
    <property type="protein sequence ID" value="ONH94084.1"/>
    <property type="molecule type" value="Genomic_DNA"/>
</dbReference>
<evidence type="ECO:0000256" key="1">
    <source>
        <dbReference type="SAM" id="MobiDB-lite"/>
    </source>
</evidence>
<feature type="compositionally biased region" description="Low complexity" evidence="1">
    <location>
        <begin position="35"/>
        <end position="50"/>
    </location>
</feature>
<accession>M5W382</accession>
<gene>
    <name evidence="2" type="ORF">PRUPE_8G269400</name>
</gene>
<dbReference type="Proteomes" id="UP000006882">
    <property type="component" value="Chromosome G8"/>
</dbReference>
<proteinExistence type="predicted"/>
<feature type="compositionally biased region" description="Basic and acidic residues" evidence="1">
    <location>
        <begin position="68"/>
        <end position="77"/>
    </location>
</feature>
<protein>
    <submittedName>
        <fullName evidence="2">Uncharacterized protein</fullName>
    </submittedName>
</protein>
<dbReference type="AlphaFoldDB" id="M5W382"/>